<dbReference type="InterPro" id="IPR036551">
    <property type="entry name" value="Flavin_trans-like"/>
</dbReference>
<evidence type="ECO:0000259" key="5">
    <source>
        <dbReference type="Pfam" id="PF02441"/>
    </source>
</evidence>
<gene>
    <name evidence="3" type="primary">coaBC</name>
    <name evidence="7" type="ORF">GETHOR_16430</name>
</gene>
<feature type="domain" description="DNA/pantothenate metabolism flavoprotein C-terminal" evidence="6">
    <location>
        <begin position="185"/>
        <end position="390"/>
    </location>
</feature>
<comment type="catalytic activity">
    <reaction evidence="3 4">
        <text>N-[(R)-4-phosphopantothenoyl]-L-cysteine + H(+) = (R)-4'-phosphopantetheine + CO2</text>
        <dbReference type="Rhea" id="RHEA:16793"/>
        <dbReference type="ChEBI" id="CHEBI:15378"/>
        <dbReference type="ChEBI" id="CHEBI:16526"/>
        <dbReference type="ChEBI" id="CHEBI:59458"/>
        <dbReference type="ChEBI" id="CHEBI:61723"/>
        <dbReference type="EC" id="4.1.1.36"/>
    </reaction>
</comment>
<feature type="binding site" evidence="3">
    <location>
        <position position="336"/>
    </location>
    <ligand>
        <name>CTP</name>
        <dbReference type="ChEBI" id="CHEBI:37563"/>
    </ligand>
</feature>
<keyword evidence="3 4" id="KW-0288">FMN</keyword>
<comment type="function">
    <text evidence="3">Catalyzes two sequential steps in the biosynthesis of coenzyme A. In the first step cysteine is conjugated to 4'-phosphopantothenate to form 4-phosphopantothenoylcysteine. In the second step the latter compound is decarboxylated to form 4'-phosphopantotheine.</text>
</comment>
<keyword evidence="1 3" id="KW-0210">Decarboxylase</keyword>
<feature type="region of interest" description="Phosphopantothenate--cysteine ligase" evidence="3">
    <location>
        <begin position="190"/>
        <end position="402"/>
    </location>
</feature>
<keyword evidence="3 4" id="KW-0285">Flavoprotein</keyword>
<feature type="binding site" evidence="3">
    <location>
        <position position="322"/>
    </location>
    <ligand>
        <name>CTP</name>
        <dbReference type="ChEBI" id="CHEBI:37563"/>
    </ligand>
</feature>
<evidence type="ECO:0000259" key="6">
    <source>
        <dbReference type="Pfam" id="PF04127"/>
    </source>
</evidence>
<reference evidence="8" key="1">
    <citation type="journal article" date="2023" name="Int. J. Syst. Evol. Microbiol.">
        <title>Mesoterricola silvestris gen. nov., sp. nov., Mesoterricola sediminis sp. nov., Geothrix oryzae sp. nov., Geothrix edaphica sp. nov., Geothrix rubra sp. nov., and Geothrix limicola sp. nov., six novel members of Acidobacteriota isolated from soils.</title>
        <authorList>
            <person name="Itoh H."/>
            <person name="Sugisawa Y."/>
            <person name="Mise K."/>
            <person name="Xu Z."/>
            <person name="Kuniyasu M."/>
            <person name="Ushijima N."/>
            <person name="Kawano K."/>
            <person name="Kobayashi E."/>
            <person name="Shiratori Y."/>
            <person name="Masuda Y."/>
            <person name="Senoo K."/>
        </authorList>
    </citation>
    <scope>NUCLEOTIDE SEQUENCE [LARGE SCALE GENOMIC DNA]</scope>
    <source>
        <strain evidence="8">Red222</strain>
    </source>
</reference>
<dbReference type="Pfam" id="PF04127">
    <property type="entry name" value="DFP"/>
    <property type="match status" value="1"/>
</dbReference>
<dbReference type="HAMAP" id="MF_02225">
    <property type="entry name" value="CoaBC"/>
    <property type="match status" value="1"/>
</dbReference>
<feature type="binding site" evidence="3">
    <location>
        <position position="287"/>
    </location>
    <ligand>
        <name>CTP</name>
        <dbReference type="ChEBI" id="CHEBI:37563"/>
    </ligand>
</feature>
<dbReference type="Proteomes" id="UP001242010">
    <property type="component" value="Chromosome"/>
</dbReference>
<comment type="caution">
    <text evidence="3">Lacks conserved residue(s) required for the propagation of feature annotation.</text>
</comment>
<dbReference type="EMBL" id="AP027079">
    <property type="protein sequence ID" value="BDU69542.1"/>
    <property type="molecule type" value="Genomic_DNA"/>
</dbReference>
<keyword evidence="8" id="KW-1185">Reference proteome</keyword>
<comment type="function">
    <text evidence="4">Catalyzes two steps in the biosynthesis of coenzyme A. In the first step cysteine is conjugated to 4'-phosphopantothenate to form 4-phosphopantothenoylcysteine, in the latter compound is decarboxylated to form 4'-phosphopantotheine.</text>
</comment>
<keyword evidence="3" id="KW-0479">Metal-binding</keyword>
<dbReference type="Gene3D" id="3.40.50.1950">
    <property type="entry name" value="Flavin prenyltransferase-like"/>
    <property type="match status" value="1"/>
</dbReference>
<evidence type="ECO:0000313" key="8">
    <source>
        <dbReference type="Proteomes" id="UP001242010"/>
    </source>
</evidence>
<sequence>MQIILGITGGIAAYKSAELARLLANQGHRVRCILTEAGARFITPLTLTSLTGEPCFGANPDQGEWRANPSIEHIELARWADLVAVVPATANILGKTANGLATDLLSTVLLATRAPVLWAPAMNTGMWEHPAVQANIARLRAFGHAVVEPGEGTLACGEEGSGKLAEVVAIAEAIQMHGTPKLRSLRGRRVLITSGPTREDLDPVRTLTNRSTGAMGIELARAFRDVGAQVQLVLGGDLPAPWGVETLRVRSAQQMLEACEARWADSDGLVAAAAVADQRPEALAPEKVKKGDGPETLVLVRTPDILARLSAARRADQWVLGFAAESEKHLEQAAAKLVKKGLDAVLVNDVQDGRAFGAQANTLTPVTAQGPHPPLGPLAKDQLARAVVQWWAHRLEARESGR</sequence>
<keyword evidence="2 3" id="KW-0456">Lyase</keyword>
<dbReference type="Pfam" id="PF02441">
    <property type="entry name" value="Flavoprotein"/>
    <property type="match status" value="1"/>
</dbReference>
<dbReference type="InterPro" id="IPR035929">
    <property type="entry name" value="CoaB-like_sf"/>
</dbReference>
<evidence type="ECO:0000256" key="3">
    <source>
        <dbReference type="HAMAP-Rule" id="MF_02225"/>
    </source>
</evidence>
<comment type="pathway">
    <text evidence="3 4">Cofactor biosynthesis; coenzyme A biosynthesis; CoA from (R)-pantothenate: step 3/5.</text>
</comment>
<feature type="region of interest" description="Phosphopantothenoylcysteine decarboxylase" evidence="3">
    <location>
        <begin position="1"/>
        <end position="189"/>
    </location>
</feature>
<evidence type="ECO:0000256" key="1">
    <source>
        <dbReference type="ARBA" id="ARBA00022793"/>
    </source>
</evidence>
<dbReference type="RefSeq" id="WP_286353265.1">
    <property type="nucleotide sequence ID" value="NZ_AP027079.1"/>
</dbReference>
<protein>
    <recommendedName>
        <fullName evidence="3">Coenzyme A biosynthesis bifunctional protein CoaBC</fullName>
    </recommendedName>
    <alternativeName>
        <fullName evidence="3">DNA/pantothenate metabolism flavoprotein</fullName>
    </alternativeName>
    <alternativeName>
        <fullName evidence="3">Phosphopantothenoylcysteine synthetase/decarboxylase</fullName>
        <shortName evidence="3">PPCS-PPCDC</shortName>
    </alternativeName>
    <domain>
        <recommendedName>
            <fullName evidence="3">Phosphopantothenoylcysteine decarboxylase</fullName>
            <shortName evidence="3">PPC decarboxylase</shortName>
            <shortName evidence="3">PPC-DC</shortName>
            <ecNumber evidence="3">4.1.1.36</ecNumber>
        </recommendedName>
        <alternativeName>
            <fullName evidence="3">CoaC</fullName>
        </alternativeName>
    </domain>
    <domain>
        <recommendedName>
            <fullName evidence="3">Phosphopantothenate--cysteine ligase</fullName>
            <ecNumber evidence="3">6.3.2.5</ecNumber>
        </recommendedName>
        <alternativeName>
            <fullName evidence="3">CoaB</fullName>
        </alternativeName>
        <alternativeName>
            <fullName evidence="3">Phosphopantothenoylcysteine synthetase</fullName>
            <shortName evidence="3">PPC synthetase</shortName>
            <shortName evidence="3">PPC-S</shortName>
        </alternativeName>
    </domain>
</protein>
<name>A0ABN6UXI6_9BACT</name>
<dbReference type="SUPFAM" id="SSF102645">
    <property type="entry name" value="CoaB-like"/>
    <property type="match status" value="1"/>
</dbReference>
<dbReference type="EC" id="6.3.2.5" evidence="3"/>
<feature type="binding site" evidence="3">
    <location>
        <position position="277"/>
    </location>
    <ligand>
        <name>CTP</name>
        <dbReference type="ChEBI" id="CHEBI:37563"/>
    </ligand>
</feature>
<evidence type="ECO:0000256" key="4">
    <source>
        <dbReference type="RuleBase" id="RU364078"/>
    </source>
</evidence>
<dbReference type="NCBIfam" id="TIGR00521">
    <property type="entry name" value="coaBC_dfp"/>
    <property type="match status" value="1"/>
</dbReference>
<dbReference type="Gene3D" id="3.40.50.10300">
    <property type="entry name" value="CoaB-like"/>
    <property type="match status" value="1"/>
</dbReference>
<comment type="cofactor">
    <cofactor evidence="3">
        <name>Mg(2+)</name>
        <dbReference type="ChEBI" id="CHEBI:18420"/>
    </cofactor>
</comment>
<comment type="pathway">
    <text evidence="3 4">Cofactor biosynthesis; coenzyme A biosynthesis; CoA from (R)-pantothenate: step 2/5.</text>
</comment>
<dbReference type="EC" id="4.1.1.36" evidence="3"/>
<feature type="binding site" evidence="3">
    <location>
        <begin position="303"/>
        <end position="306"/>
    </location>
    <ligand>
        <name>CTP</name>
        <dbReference type="ChEBI" id="CHEBI:37563"/>
    </ligand>
</feature>
<keyword evidence="3" id="KW-0460">Magnesium</keyword>
<dbReference type="PANTHER" id="PTHR14359">
    <property type="entry name" value="HOMO-OLIGOMERIC FLAVIN CONTAINING CYS DECARBOXYLASE FAMILY"/>
    <property type="match status" value="1"/>
</dbReference>
<evidence type="ECO:0000313" key="7">
    <source>
        <dbReference type="EMBL" id="BDU69542.1"/>
    </source>
</evidence>
<keyword evidence="3 4" id="KW-0436">Ligase</keyword>
<organism evidence="7 8">
    <name type="scientific">Geothrix oryzae</name>
    <dbReference type="NCBI Taxonomy" id="2927975"/>
    <lineage>
        <taxon>Bacteria</taxon>
        <taxon>Pseudomonadati</taxon>
        <taxon>Acidobacteriota</taxon>
        <taxon>Holophagae</taxon>
        <taxon>Holophagales</taxon>
        <taxon>Holophagaceae</taxon>
        <taxon>Geothrix</taxon>
    </lineage>
</organism>
<feature type="active site" description="Proton donor" evidence="3">
    <location>
        <position position="156"/>
    </location>
</feature>
<dbReference type="InterPro" id="IPR007085">
    <property type="entry name" value="DNA/pantothenate-metab_flavo_C"/>
</dbReference>
<comment type="cofactor">
    <cofactor evidence="3">
        <name>FMN</name>
        <dbReference type="ChEBI" id="CHEBI:58210"/>
    </cofactor>
    <text evidence="3">Binds 1 FMN per subunit.</text>
</comment>
<keyword evidence="3" id="KW-0511">Multifunctional enzyme</keyword>
<feature type="domain" description="Flavoprotein" evidence="5">
    <location>
        <begin position="1"/>
        <end position="174"/>
    </location>
</feature>
<comment type="catalytic activity">
    <reaction evidence="3 4">
        <text>(R)-4'-phosphopantothenate + L-cysteine + CTP = N-[(R)-4-phosphopantothenoyl]-L-cysteine + CMP + diphosphate + H(+)</text>
        <dbReference type="Rhea" id="RHEA:19397"/>
        <dbReference type="ChEBI" id="CHEBI:10986"/>
        <dbReference type="ChEBI" id="CHEBI:15378"/>
        <dbReference type="ChEBI" id="CHEBI:33019"/>
        <dbReference type="ChEBI" id="CHEBI:35235"/>
        <dbReference type="ChEBI" id="CHEBI:37563"/>
        <dbReference type="ChEBI" id="CHEBI:59458"/>
        <dbReference type="ChEBI" id="CHEBI:60377"/>
        <dbReference type="EC" id="6.3.2.5"/>
    </reaction>
</comment>
<dbReference type="InterPro" id="IPR005252">
    <property type="entry name" value="CoaBC"/>
</dbReference>
<comment type="similarity">
    <text evidence="3 4">In the C-terminal section; belongs to the PPC synthetase family.</text>
</comment>
<feature type="binding site" evidence="3">
    <location>
        <position position="340"/>
    </location>
    <ligand>
        <name>CTP</name>
        <dbReference type="ChEBI" id="CHEBI:37563"/>
    </ligand>
</feature>
<evidence type="ECO:0000256" key="2">
    <source>
        <dbReference type="ARBA" id="ARBA00023239"/>
    </source>
</evidence>
<proteinExistence type="inferred from homology"/>
<dbReference type="PANTHER" id="PTHR14359:SF6">
    <property type="entry name" value="PHOSPHOPANTOTHENOYLCYSTEINE DECARBOXYLASE"/>
    <property type="match status" value="1"/>
</dbReference>
<dbReference type="SUPFAM" id="SSF52507">
    <property type="entry name" value="Homo-oligomeric flavin-containing Cys decarboxylases, HFCD"/>
    <property type="match status" value="1"/>
</dbReference>
<accession>A0ABN6UXI6</accession>
<comment type="similarity">
    <text evidence="3 4">In the N-terminal section; belongs to the HFCD (homo-oligomeric flavin containing Cys decarboxylase) superfamily.</text>
</comment>
<dbReference type="InterPro" id="IPR003382">
    <property type="entry name" value="Flavoprotein"/>
</dbReference>